<evidence type="ECO:0000313" key="3">
    <source>
        <dbReference type="EMBL" id="QCN89821.1"/>
    </source>
</evidence>
<reference evidence="2 4" key="2">
    <citation type="submission" date="2018-12" db="EMBL/GenBank/DDBJ databases">
        <title>Streptomyces griseoviridis F1-27 complete genome.</title>
        <authorList>
            <person name="Mariita R.M."/>
            <person name="Sello J.K."/>
        </authorList>
    </citation>
    <scope>NUCLEOTIDE SEQUENCE [LARGE SCALE GENOMIC DNA]</scope>
    <source>
        <strain evidence="2 4">F1-27</strain>
    </source>
</reference>
<dbReference type="OrthoDB" id="4303023at2"/>
<dbReference type="KEGG" id="sgd:ELQ87_02710"/>
<feature type="chain" id="PRO_5044600718" description="Secreted protein" evidence="1">
    <location>
        <begin position="28"/>
        <end position="97"/>
    </location>
</feature>
<accession>A0A3S9Z6E5</accession>
<evidence type="ECO:0008006" key="6">
    <source>
        <dbReference type="Google" id="ProtNLM"/>
    </source>
</evidence>
<dbReference type="EMBL" id="CP029078">
    <property type="protein sequence ID" value="QCN89821.1"/>
    <property type="molecule type" value="Genomic_DNA"/>
</dbReference>
<evidence type="ECO:0000256" key="1">
    <source>
        <dbReference type="SAM" id="SignalP"/>
    </source>
</evidence>
<reference evidence="3 5" key="1">
    <citation type="submission" date="2018-04" db="EMBL/GenBank/DDBJ databases">
        <title>Complete genome sequences of Streptomyces griseoviridis K61 and characterization of antagonistic properties of biological control agents.</title>
        <authorList>
            <person name="Mariita R.M."/>
            <person name="Sello J.K."/>
        </authorList>
    </citation>
    <scope>NUCLEOTIDE SEQUENCE [LARGE SCALE GENOMIC DNA]</scope>
    <source>
        <strain evidence="3 5">K61</strain>
    </source>
</reference>
<keyword evidence="1" id="KW-0732">Signal</keyword>
<dbReference type="Proteomes" id="UP000271291">
    <property type="component" value="Chromosome"/>
</dbReference>
<feature type="signal peptide" evidence="1">
    <location>
        <begin position="1"/>
        <end position="27"/>
    </location>
</feature>
<name>A0A3S9Z6E5_STRGD</name>
<sequence>MISTRRIVAAVGLAAGLTALAAPLANAAEPAAQDSGKINPIAMLDSLTTSEIPAEHQALLPRPSAQLKQLNGLNDLSQLHQITDMAAPVTGLVGAFE</sequence>
<keyword evidence="5" id="KW-1185">Reference proteome</keyword>
<proteinExistence type="predicted"/>
<dbReference type="AlphaFoldDB" id="A0A3S9Z6E5"/>
<dbReference type="RefSeq" id="WP_127176239.1">
    <property type="nucleotide sequence ID" value="NZ_CP029078.1"/>
</dbReference>
<evidence type="ECO:0000313" key="4">
    <source>
        <dbReference type="Proteomes" id="UP000271291"/>
    </source>
</evidence>
<gene>
    <name evidence="3" type="ORF">DDJ31_36650</name>
    <name evidence="2" type="ORF">ELQ87_02710</name>
</gene>
<protein>
    <recommendedName>
        <fullName evidence="6">Secreted protein</fullName>
    </recommendedName>
</protein>
<dbReference type="Proteomes" id="UP000501753">
    <property type="component" value="Chromosome"/>
</dbReference>
<organism evidence="2 4">
    <name type="scientific">Streptomyces griseoviridis</name>
    <dbReference type="NCBI Taxonomy" id="45398"/>
    <lineage>
        <taxon>Bacteria</taxon>
        <taxon>Bacillati</taxon>
        <taxon>Actinomycetota</taxon>
        <taxon>Actinomycetes</taxon>
        <taxon>Kitasatosporales</taxon>
        <taxon>Streptomycetaceae</taxon>
        <taxon>Streptomyces</taxon>
    </lineage>
</organism>
<evidence type="ECO:0000313" key="2">
    <source>
        <dbReference type="EMBL" id="AZS83325.1"/>
    </source>
</evidence>
<dbReference type="EMBL" id="CP034687">
    <property type="protein sequence ID" value="AZS83325.1"/>
    <property type="molecule type" value="Genomic_DNA"/>
</dbReference>
<evidence type="ECO:0000313" key="5">
    <source>
        <dbReference type="Proteomes" id="UP000501753"/>
    </source>
</evidence>